<dbReference type="EMBL" id="JARHTQ010000015">
    <property type="protein sequence ID" value="MDF2258393.1"/>
    <property type="molecule type" value="Genomic_DNA"/>
</dbReference>
<evidence type="ECO:0000256" key="1">
    <source>
        <dbReference type="ARBA" id="ARBA00001946"/>
    </source>
</evidence>
<evidence type="ECO:0000256" key="2">
    <source>
        <dbReference type="ARBA" id="ARBA00022801"/>
    </source>
</evidence>
<evidence type="ECO:0000256" key="3">
    <source>
        <dbReference type="ARBA" id="ARBA00022842"/>
    </source>
</evidence>
<dbReference type="RefSeq" id="WP_275817369.1">
    <property type="nucleotide sequence ID" value="NZ_BAAANM010000007.1"/>
</dbReference>
<proteinExistence type="predicted"/>
<sequence length="170" mass="18460">MHTDTDLSNPPGRRIGALALIRNPAGNVLMVKPTYKEGWILPGGGAHPDEHAYEACAREVREETGLPLTPGRLLVVDYIPRNPHTKAAEGYSFVYDGGTAPEGIAITLSRPGSGEEPELSAYEFVPVYDLHAYAMPYQERRVRAAVTALDSGVLTYLVEGRQVKDVAADE</sequence>
<keyword evidence="2 5" id="KW-0378">Hydrolase</keyword>
<dbReference type="InterPro" id="IPR015797">
    <property type="entry name" value="NUDIX_hydrolase-like_dom_sf"/>
</dbReference>
<dbReference type="GO" id="GO:0016787">
    <property type="term" value="F:hydrolase activity"/>
    <property type="evidence" value="ECO:0007669"/>
    <property type="project" value="UniProtKB-KW"/>
</dbReference>
<dbReference type="PANTHER" id="PTHR43046:SF12">
    <property type="entry name" value="GDP-MANNOSE MANNOSYL HYDROLASE"/>
    <property type="match status" value="1"/>
</dbReference>
<keyword evidence="3" id="KW-0460">Magnesium</keyword>
<dbReference type="PANTHER" id="PTHR43046">
    <property type="entry name" value="GDP-MANNOSE MANNOSYL HYDROLASE"/>
    <property type="match status" value="1"/>
</dbReference>
<comment type="cofactor">
    <cofactor evidence="1">
        <name>Mg(2+)</name>
        <dbReference type="ChEBI" id="CHEBI:18420"/>
    </cofactor>
</comment>
<dbReference type="InterPro" id="IPR000086">
    <property type="entry name" value="NUDIX_hydrolase_dom"/>
</dbReference>
<dbReference type="Proteomes" id="UP001220022">
    <property type="component" value="Unassembled WGS sequence"/>
</dbReference>
<comment type="caution">
    <text evidence="5">The sequence shown here is derived from an EMBL/GenBank/DDBJ whole genome shotgun (WGS) entry which is preliminary data.</text>
</comment>
<name>A0ABT5Z3L5_9ACTN</name>
<organism evidence="5 6">
    <name type="scientific">Streptantibioticus ferralitis</name>
    <dbReference type="NCBI Taxonomy" id="236510"/>
    <lineage>
        <taxon>Bacteria</taxon>
        <taxon>Bacillati</taxon>
        <taxon>Actinomycetota</taxon>
        <taxon>Actinomycetes</taxon>
        <taxon>Kitasatosporales</taxon>
        <taxon>Streptomycetaceae</taxon>
        <taxon>Streptantibioticus</taxon>
    </lineage>
</organism>
<dbReference type="Pfam" id="PF00293">
    <property type="entry name" value="NUDIX"/>
    <property type="match status" value="1"/>
</dbReference>
<accession>A0ABT5Z3L5</accession>
<gene>
    <name evidence="5" type="ORF">P2L57_22525</name>
</gene>
<dbReference type="PROSITE" id="PS00893">
    <property type="entry name" value="NUDIX_BOX"/>
    <property type="match status" value="1"/>
</dbReference>
<keyword evidence="6" id="KW-1185">Reference proteome</keyword>
<reference evidence="5 6" key="1">
    <citation type="submission" date="2023-03" db="EMBL/GenBank/DDBJ databases">
        <title>Draft genome sequence of type strain Streptomyces ferralitis JCM 14344.</title>
        <authorList>
            <person name="Klaysubun C."/>
            <person name="Duangmal K."/>
        </authorList>
    </citation>
    <scope>NUCLEOTIDE SEQUENCE [LARGE SCALE GENOMIC DNA]</scope>
    <source>
        <strain evidence="5 6">JCM 14344</strain>
    </source>
</reference>
<dbReference type="PROSITE" id="PS51462">
    <property type="entry name" value="NUDIX"/>
    <property type="match status" value="1"/>
</dbReference>
<evidence type="ECO:0000313" key="6">
    <source>
        <dbReference type="Proteomes" id="UP001220022"/>
    </source>
</evidence>
<dbReference type="CDD" id="cd18876">
    <property type="entry name" value="NUDIX_Hydrolase"/>
    <property type="match status" value="1"/>
</dbReference>
<dbReference type="InterPro" id="IPR020084">
    <property type="entry name" value="NUDIX_hydrolase_CS"/>
</dbReference>
<evidence type="ECO:0000313" key="5">
    <source>
        <dbReference type="EMBL" id="MDF2258393.1"/>
    </source>
</evidence>
<evidence type="ECO:0000259" key="4">
    <source>
        <dbReference type="PROSITE" id="PS51462"/>
    </source>
</evidence>
<protein>
    <submittedName>
        <fullName evidence="5">NUDIX hydrolase</fullName>
    </submittedName>
</protein>
<dbReference type="Gene3D" id="3.90.79.10">
    <property type="entry name" value="Nucleoside Triphosphate Pyrophosphohydrolase"/>
    <property type="match status" value="1"/>
</dbReference>
<dbReference type="SUPFAM" id="SSF55811">
    <property type="entry name" value="Nudix"/>
    <property type="match status" value="1"/>
</dbReference>
<feature type="domain" description="Nudix hydrolase" evidence="4">
    <location>
        <begin position="12"/>
        <end position="150"/>
    </location>
</feature>